<sequence length="97" mass="11519">MAIRYNLWLDPDNITQHKAVEADLERYFIERFADYPHIRLSGADPYDYDAPFNRLYEALMARAAEYSERTWGYVATPEQLNRCFFRAVGRSTKFVQD</sequence>
<evidence type="ECO:0000313" key="2">
    <source>
        <dbReference type="Proteomes" id="UP001254564"/>
    </source>
</evidence>
<gene>
    <name evidence="1" type="ORF">QC823_13210</name>
</gene>
<reference evidence="1 2" key="1">
    <citation type="submission" date="2023-04" db="EMBL/GenBank/DDBJ databases">
        <title>A long-awaited taxogenomic arrangement of the family Halomonadaceae.</title>
        <authorList>
            <person name="De La Haba R."/>
            <person name="Chuvochina M."/>
            <person name="Wittouck S."/>
            <person name="Arahal D.R."/>
            <person name="Sanchez-Porro C."/>
            <person name="Hugenholtz P."/>
            <person name="Ventosa A."/>
        </authorList>
    </citation>
    <scope>NUCLEOTIDE SEQUENCE [LARGE SCALE GENOMIC DNA]</scope>
    <source>
        <strain evidence="1 2">DSM 21020</strain>
    </source>
</reference>
<name>A0ABU1H6L7_9GAMM</name>
<comment type="caution">
    <text evidence="1">The sequence shown here is derived from an EMBL/GenBank/DDBJ whole genome shotgun (WGS) entry which is preliminary data.</text>
</comment>
<dbReference type="Proteomes" id="UP001254564">
    <property type="component" value="Unassembled WGS sequence"/>
</dbReference>
<accession>A0ABU1H6L7</accession>
<organism evidence="1 2">
    <name type="scientific">Vreelandella vilamensis</name>
    <dbReference type="NCBI Taxonomy" id="531309"/>
    <lineage>
        <taxon>Bacteria</taxon>
        <taxon>Pseudomonadati</taxon>
        <taxon>Pseudomonadota</taxon>
        <taxon>Gammaproteobacteria</taxon>
        <taxon>Oceanospirillales</taxon>
        <taxon>Halomonadaceae</taxon>
        <taxon>Vreelandella</taxon>
    </lineage>
</organism>
<evidence type="ECO:0000313" key="1">
    <source>
        <dbReference type="EMBL" id="MDR5899948.1"/>
    </source>
</evidence>
<dbReference type="EMBL" id="JARWAN010000024">
    <property type="protein sequence ID" value="MDR5899948.1"/>
    <property type="molecule type" value="Genomic_DNA"/>
</dbReference>
<dbReference type="RefSeq" id="WP_309656828.1">
    <property type="nucleotide sequence ID" value="NZ_JARWAN010000024.1"/>
</dbReference>
<protein>
    <submittedName>
        <fullName evidence="1">Uncharacterized protein</fullName>
    </submittedName>
</protein>
<keyword evidence="2" id="KW-1185">Reference proteome</keyword>
<proteinExistence type="predicted"/>